<feature type="transmembrane region" description="Helical" evidence="6">
    <location>
        <begin position="116"/>
        <end position="136"/>
    </location>
</feature>
<comment type="caution">
    <text evidence="8">The sequence shown here is derived from an EMBL/GenBank/DDBJ whole genome shotgun (WGS) entry which is preliminary data.</text>
</comment>
<keyword evidence="3 6" id="KW-0812">Transmembrane</keyword>
<feature type="transmembrane region" description="Helical" evidence="6">
    <location>
        <begin position="301"/>
        <end position="321"/>
    </location>
</feature>
<feature type="transmembrane region" description="Helical" evidence="6">
    <location>
        <begin position="276"/>
        <end position="294"/>
    </location>
</feature>
<sequence>MMLKLEKRGQFSRKFSAAVTVIFVAASFLVAGLIFEILGVRAVDVIARLFEVYLSERTLLEAALRGLPLGFAALGLTVAFKMNFWNIGAEGQIYLGMVAATGVVLLHAYYGLVPDFLVLPLMVVLSFLAGGLYCALPAFLKAKLGVNEILPTLMLNYVAYHFVNYLIHGPWRDPKGFGFPLSIVFPPYARLDTVLGHTAYIGVPAAFIIAGLLYGFIMYTPAGFEMRVLGQNYEAARYAGVRIGRTLLLGSLIAGGLAGLGGLTIVAGILGRMRPPSAYVGYGYTAIIIAFLAALNPWLAVPAAVFFGGLLVAGDVIQATLNLPFPAIQILQATIFLMIILGEFFKRYRLRVVI</sequence>
<reference evidence="8" key="1">
    <citation type="journal article" date="2020" name="mSystems">
        <title>Genome- and Community-Level Interaction Insights into Carbon Utilization and Element Cycling Functions of Hydrothermarchaeota in Hydrothermal Sediment.</title>
        <authorList>
            <person name="Zhou Z."/>
            <person name="Liu Y."/>
            <person name="Xu W."/>
            <person name="Pan J."/>
            <person name="Luo Z.H."/>
            <person name="Li M."/>
        </authorList>
    </citation>
    <scope>NUCLEOTIDE SEQUENCE [LARGE SCALE GENOMIC DNA]</scope>
    <source>
        <strain evidence="9">SpSt-1073</strain>
        <strain evidence="8">SpSt-613</strain>
        <strain evidence="7">SpSt-669</strain>
    </source>
</reference>
<name>A0A7C4I7H6_CALS0</name>
<dbReference type="EMBL" id="DTCM01000078">
    <property type="protein sequence ID" value="HGL41260.1"/>
    <property type="molecule type" value="Genomic_DNA"/>
</dbReference>
<evidence type="ECO:0000313" key="8">
    <source>
        <dbReference type="EMBL" id="HGN90875.1"/>
    </source>
</evidence>
<comment type="subcellular location">
    <subcellularLocation>
        <location evidence="1">Cell membrane</location>
        <topology evidence="1">Multi-pass membrane protein</topology>
    </subcellularLocation>
</comment>
<dbReference type="AlphaFoldDB" id="A0A7C4I7H6"/>
<dbReference type="EMBL" id="DRXG01000108">
    <property type="protein sequence ID" value="HHN52624.1"/>
    <property type="molecule type" value="Genomic_DNA"/>
</dbReference>
<feature type="transmembrane region" description="Helical" evidence="6">
    <location>
        <begin position="21"/>
        <end position="42"/>
    </location>
</feature>
<dbReference type="PANTHER" id="PTHR47089">
    <property type="entry name" value="ABC TRANSPORTER, PERMEASE PROTEIN"/>
    <property type="match status" value="1"/>
</dbReference>
<evidence type="ECO:0000256" key="6">
    <source>
        <dbReference type="SAM" id="Phobius"/>
    </source>
</evidence>
<feature type="transmembrane region" description="Helical" evidence="6">
    <location>
        <begin position="247"/>
        <end position="270"/>
    </location>
</feature>
<accession>A0A7C4I7H6</accession>
<dbReference type="InterPro" id="IPR001851">
    <property type="entry name" value="ABC_transp_permease"/>
</dbReference>
<dbReference type="PANTHER" id="PTHR47089:SF1">
    <property type="entry name" value="GUANOSINE ABC TRANSPORTER PERMEASE PROTEIN NUPP"/>
    <property type="match status" value="1"/>
</dbReference>
<gene>
    <name evidence="9" type="ORF">ENM30_04845</name>
    <name evidence="8" type="ORF">ENT82_07125</name>
    <name evidence="7" type="ORF">ENU43_06310</name>
</gene>
<dbReference type="CDD" id="cd06580">
    <property type="entry name" value="TM_PBP1_transp_TpRbsC_like"/>
    <property type="match status" value="1"/>
</dbReference>
<protein>
    <submittedName>
        <fullName evidence="8">ABC transporter permease</fullName>
    </submittedName>
</protein>
<feature type="transmembrane region" description="Helical" evidence="6">
    <location>
        <begin position="62"/>
        <end position="80"/>
    </location>
</feature>
<feature type="transmembrane region" description="Helical" evidence="6">
    <location>
        <begin position="92"/>
        <end position="110"/>
    </location>
</feature>
<dbReference type="GO" id="GO:0005886">
    <property type="term" value="C:plasma membrane"/>
    <property type="evidence" value="ECO:0007669"/>
    <property type="project" value="UniProtKB-SubCell"/>
</dbReference>
<evidence type="ECO:0000256" key="5">
    <source>
        <dbReference type="ARBA" id="ARBA00023136"/>
    </source>
</evidence>
<feature type="transmembrane region" description="Helical" evidence="6">
    <location>
        <begin position="194"/>
        <end position="217"/>
    </location>
</feature>
<proteinExistence type="predicted"/>
<evidence type="ECO:0000313" key="9">
    <source>
        <dbReference type="EMBL" id="HHN52624.1"/>
    </source>
</evidence>
<feature type="transmembrane region" description="Helical" evidence="6">
    <location>
        <begin position="148"/>
        <end position="167"/>
    </location>
</feature>
<dbReference type="EMBL" id="DTAD01000077">
    <property type="protein sequence ID" value="HGN90875.1"/>
    <property type="molecule type" value="Genomic_DNA"/>
</dbReference>
<dbReference type="Pfam" id="PF02653">
    <property type="entry name" value="BPD_transp_2"/>
    <property type="match status" value="1"/>
</dbReference>
<feature type="transmembrane region" description="Helical" evidence="6">
    <location>
        <begin position="327"/>
        <end position="345"/>
    </location>
</feature>
<evidence type="ECO:0000256" key="4">
    <source>
        <dbReference type="ARBA" id="ARBA00022989"/>
    </source>
</evidence>
<evidence type="ECO:0000256" key="1">
    <source>
        <dbReference type="ARBA" id="ARBA00004651"/>
    </source>
</evidence>
<keyword evidence="5 6" id="KW-0472">Membrane</keyword>
<evidence type="ECO:0000313" key="7">
    <source>
        <dbReference type="EMBL" id="HGL41260.1"/>
    </source>
</evidence>
<organism evidence="8">
    <name type="scientific">Caldiarchaeum subterraneum</name>
    <dbReference type="NCBI Taxonomy" id="311458"/>
    <lineage>
        <taxon>Archaea</taxon>
        <taxon>Nitrososphaerota</taxon>
        <taxon>Candidatus Caldarchaeales</taxon>
        <taxon>Candidatus Caldarchaeaceae</taxon>
        <taxon>Candidatus Caldarchaeum</taxon>
    </lineage>
</organism>
<evidence type="ECO:0000256" key="2">
    <source>
        <dbReference type="ARBA" id="ARBA00022475"/>
    </source>
</evidence>
<keyword evidence="4 6" id="KW-1133">Transmembrane helix</keyword>
<evidence type="ECO:0000256" key="3">
    <source>
        <dbReference type="ARBA" id="ARBA00022692"/>
    </source>
</evidence>
<keyword evidence="2" id="KW-1003">Cell membrane</keyword>
<dbReference type="GO" id="GO:0022857">
    <property type="term" value="F:transmembrane transporter activity"/>
    <property type="evidence" value="ECO:0007669"/>
    <property type="project" value="InterPro"/>
</dbReference>